<dbReference type="Pfam" id="PF07853">
    <property type="entry name" value="DUF1648"/>
    <property type="match status" value="1"/>
</dbReference>
<evidence type="ECO:0000256" key="2">
    <source>
        <dbReference type="SAM" id="Phobius"/>
    </source>
</evidence>
<evidence type="ECO:0000259" key="3">
    <source>
        <dbReference type="Pfam" id="PF07853"/>
    </source>
</evidence>
<dbReference type="InterPro" id="IPR012867">
    <property type="entry name" value="DUF1648"/>
</dbReference>
<evidence type="ECO:0000313" key="5">
    <source>
        <dbReference type="Proteomes" id="UP000663791"/>
    </source>
</evidence>
<organism evidence="4 5">
    <name type="scientific">Nocardioides faecalis</name>
    <dbReference type="NCBI Taxonomy" id="2803858"/>
    <lineage>
        <taxon>Bacteria</taxon>
        <taxon>Bacillati</taxon>
        <taxon>Actinomycetota</taxon>
        <taxon>Actinomycetes</taxon>
        <taxon>Propionibacteriales</taxon>
        <taxon>Nocardioidaceae</taxon>
        <taxon>Nocardioides</taxon>
    </lineage>
</organism>
<name>A0A938Y7X6_9ACTN</name>
<proteinExistence type="predicted"/>
<dbReference type="Proteomes" id="UP000663791">
    <property type="component" value="Unassembled WGS sequence"/>
</dbReference>
<feature type="domain" description="DUF1648" evidence="3">
    <location>
        <begin position="17"/>
        <end position="56"/>
    </location>
</feature>
<feature type="transmembrane region" description="Helical" evidence="2">
    <location>
        <begin position="109"/>
        <end position="126"/>
    </location>
</feature>
<evidence type="ECO:0000256" key="1">
    <source>
        <dbReference type="SAM" id="MobiDB-lite"/>
    </source>
</evidence>
<sequence>MSGTRPRVLLALATAVFVVAWLLAAALLPDRVPLHFGADGEVDQWAGRYSALATFALVGVGLGGLLGGIAAASDRIPLGWLNTPHKDWWTATPARTAELRRRTRVEGEVLAAATLVFLAAMVLVTLRAARSADPHLDALFIAVLIGYLVFVLGWSVAVHRRRAPEPGSAPEGRGQSGDRVAGP</sequence>
<feature type="transmembrane region" description="Helical" evidence="2">
    <location>
        <begin position="49"/>
        <end position="72"/>
    </location>
</feature>
<reference evidence="4" key="1">
    <citation type="submission" date="2021-01" db="EMBL/GenBank/DDBJ databases">
        <title>Novel species in genus Nocardioides.</title>
        <authorList>
            <person name="Zhang G."/>
        </authorList>
    </citation>
    <scope>NUCLEOTIDE SEQUENCE</scope>
    <source>
        <strain evidence="4">Zg-536</strain>
    </source>
</reference>
<evidence type="ECO:0000313" key="4">
    <source>
        <dbReference type="EMBL" id="MBM9460925.1"/>
    </source>
</evidence>
<feature type="transmembrane region" description="Helical" evidence="2">
    <location>
        <begin position="138"/>
        <end position="158"/>
    </location>
</feature>
<dbReference type="AlphaFoldDB" id="A0A938Y7X6"/>
<comment type="caution">
    <text evidence="4">The sequence shown here is derived from an EMBL/GenBank/DDBJ whole genome shotgun (WGS) entry which is preliminary data.</text>
</comment>
<keyword evidence="2" id="KW-0472">Membrane</keyword>
<keyword evidence="5" id="KW-1185">Reference proteome</keyword>
<accession>A0A938Y7X6</accession>
<feature type="region of interest" description="Disordered" evidence="1">
    <location>
        <begin position="163"/>
        <end position="183"/>
    </location>
</feature>
<dbReference type="RefSeq" id="WP_205292237.1">
    <property type="nucleotide sequence ID" value="NZ_CP074406.1"/>
</dbReference>
<keyword evidence="2" id="KW-1133">Transmembrane helix</keyword>
<protein>
    <submittedName>
        <fullName evidence="4">DUF1648 domain-containing protein</fullName>
    </submittedName>
</protein>
<dbReference type="EMBL" id="JAERTX010000012">
    <property type="protein sequence ID" value="MBM9460925.1"/>
    <property type="molecule type" value="Genomic_DNA"/>
</dbReference>
<gene>
    <name evidence="4" type="ORF">JK386_13555</name>
</gene>
<keyword evidence="2" id="KW-0812">Transmembrane</keyword>